<evidence type="ECO:0000313" key="3">
    <source>
        <dbReference type="Proteomes" id="UP000631114"/>
    </source>
</evidence>
<dbReference type="PANTHER" id="PTHR24096:SF251">
    <property type="entry name" value="4-COUMARATE--COA LIGASE-LIKE 9"/>
    <property type="match status" value="1"/>
</dbReference>
<dbReference type="Proteomes" id="UP000631114">
    <property type="component" value="Unassembled WGS sequence"/>
</dbReference>
<evidence type="ECO:0000256" key="1">
    <source>
        <dbReference type="ARBA" id="ARBA00022598"/>
    </source>
</evidence>
<dbReference type="EMBL" id="JADFTS010000006">
    <property type="protein sequence ID" value="KAF9603167.1"/>
    <property type="molecule type" value="Genomic_DNA"/>
</dbReference>
<dbReference type="Gene3D" id="2.30.38.10">
    <property type="entry name" value="Luciferase, Domain 3"/>
    <property type="match status" value="1"/>
</dbReference>
<protein>
    <submittedName>
        <fullName evidence="2">Uncharacterized protein</fullName>
    </submittedName>
</protein>
<evidence type="ECO:0000313" key="2">
    <source>
        <dbReference type="EMBL" id="KAF9603167.1"/>
    </source>
</evidence>
<dbReference type="SUPFAM" id="SSF56801">
    <property type="entry name" value="Acetyl-CoA synthetase-like"/>
    <property type="match status" value="1"/>
</dbReference>
<dbReference type="AlphaFoldDB" id="A0A835HRL8"/>
<organism evidence="2 3">
    <name type="scientific">Coptis chinensis</name>
    <dbReference type="NCBI Taxonomy" id="261450"/>
    <lineage>
        <taxon>Eukaryota</taxon>
        <taxon>Viridiplantae</taxon>
        <taxon>Streptophyta</taxon>
        <taxon>Embryophyta</taxon>
        <taxon>Tracheophyta</taxon>
        <taxon>Spermatophyta</taxon>
        <taxon>Magnoliopsida</taxon>
        <taxon>Ranunculales</taxon>
        <taxon>Ranunculaceae</taxon>
        <taxon>Coptidoideae</taxon>
        <taxon>Coptis</taxon>
    </lineage>
</organism>
<sequence length="236" mass="26982">RGGNEAKQKARCWHLLWIPPPTEERPSEEEIARKAAIKEKQGQRLRDLAALKKTNRISELETELEGLEFLLKELENVKESEVQAFLSRTSYVSKQEIESAIVRVTQSLRRSKGEPAEVEEKTESSATEKYPLINISDNMLSPEQDVFSKLLHLKKILCSSCFINIMLVFAGYVGDDEATTSMMDSNGWLKTGDLCYIDYDSFLYIVDRLKELIKYKAYQVPPAELEHLLQIPPEIA</sequence>
<name>A0A835HRL8_9MAGN</name>
<keyword evidence="1" id="KW-0436">Ligase</keyword>
<dbReference type="PANTHER" id="PTHR24096">
    <property type="entry name" value="LONG-CHAIN-FATTY-ACID--COA LIGASE"/>
    <property type="match status" value="1"/>
</dbReference>
<reference evidence="2 3" key="1">
    <citation type="submission" date="2020-10" db="EMBL/GenBank/DDBJ databases">
        <title>The Coptis chinensis genome and diversification of protoberbering-type alkaloids.</title>
        <authorList>
            <person name="Wang B."/>
            <person name="Shu S."/>
            <person name="Song C."/>
            <person name="Liu Y."/>
        </authorList>
    </citation>
    <scope>NUCLEOTIDE SEQUENCE [LARGE SCALE GENOMIC DNA]</scope>
    <source>
        <strain evidence="2">HL-2020</strain>
        <tissue evidence="2">Leaf</tissue>
    </source>
</reference>
<gene>
    <name evidence="2" type="ORF">IFM89_034500</name>
</gene>
<proteinExistence type="predicted"/>
<dbReference type="OrthoDB" id="7340501at2759"/>
<comment type="caution">
    <text evidence="2">The sequence shown here is derived from an EMBL/GenBank/DDBJ whole genome shotgun (WGS) entry which is preliminary data.</text>
</comment>
<accession>A0A835HRL8</accession>
<keyword evidence="3" id="KW-1185">Reference proteome</keyword>
<feature type="non-terminal residue" evidence="2">
    <location>
        <position position="236"/>
    </location>
</feature>
<dbReference type="GO" id="GO:0016405">
    <property type="term" value="F:CoA-ligase activity"/>
    <property type="evidence" value="ECO:0007669"/>
    <property type="project" value="TreeGrafter"/>
</dbReference>